<keyword evidence="3" id="KW-1185">Reference proteome</keyword>
<protein>
    <submittedName>
        <fullName evidence="2">Uncharacterized protein</fullName>
    </submittedName>
</protein>
<gene>
    <name evidence="2" type="ORF">TBK1r_15680</name>
</gene>
<organism evidence="2 3">
    <name type="scientific">Stieleria magnilauensis</name>
    <dbReference type="NCBI Taxonomy" id="2527963"/>
    <lineage>
        <taxon>Bacteria</taxon>
        <taxon>Pseudomonadati</taxon>
        <taxon>Planctomycetota</taxon>
        <taxon>Planctomycetia</taxon>
        <taxon>Pirellulales</taxon>
        <taxon>Pirellulaceae</taxon>
        <taxon>Stieleria</taxon>
    </lineage>
</organism>
<accession>A0ABX5XPT3</accession>
<dbReference type="Proteomes" id="UP000318081">
    <property type="component" value="Chromosome"/>
</dbReference>
<proteinExistence type="predicted"/>
<sequence>MSSAVTSGSFCSQPFSHRSALAAAETGTGLYYDAGTDHITRNTPPLSSATAGSKDFHAAWDLKQRVTAKEPTMRNLSSREQTGFRWTRRVERSPW</sequence>
<evidence type="ECO:0000313" key="3">
    <source>
        <dbReference type="Proteomes" id="UP000318081"/>
    </source>
</evidence>
<evidence type="ECO:0000256" key="1">
    <source>
        <dbReference type="SAM" id="MobiDB-lite"/>
    </source>
</evidence>
<feature type="region of interest" description="Disordered" evidence="1">
    <location>
        <begin position="71"/>
        <end position="95"/>
    </location>
</feature>
<reference evidence="2 3" key="1">
    <citation type="submission" date="2019-02" db="EMBL/GenBank/DDBJ databases">
        <title>Deep-cultivation of Planctomycetes and their phenomic and genomic characterization uncovers novel biology.</title>
        <authorList>
            <person name="Wiegand S."/>
            <person name="Jogler M."/>
            <person name="Boedeker C."/>
            <person name="Pinto D."/>
            <person name="Vollmers J."/>
            <person name="Rivas-Marin E."/>
            <person name="Kohn T."/>
            <person name="Peeters S.H."/>
            <person name="Heuer A."/>
            <person name="Rast P."/>
            <person name="Oberbeckmann S."/>
            <person name="Bunk B."/>
            <person name="Jeske O."/>
            <person name="Meyerdierks A."/>
            <person name="Storesund J.E."/>
            <person name="Kallscheuer N."/>
            <person name="Luecker S."/>
            <person name="Lage O.M."/>
            <person name="Pohl T."/>
            <person name="Merkel B.J."/>
            <person name="Hornburger P."/>
            <person name="Mueller R.-W."/>
            <person name="Bruemmer F."/>
            <person name="Labrenz M."/>
            <person name="Spormann A.M."/>
            <person name="Op den Camp H."/>
            <person name="Overmann J."/>
            <person name="Amann R."/>
            <person name="Jetten M.S.M."/>
            <person name="Mascher T."/>
            <person name="Medema M.H."/>
            <person name="Devos D.P."/>
            <person name="Kaster A.-K."/>
            <person name="Ovreas L."/>
            <person name="Rohde M."/>
            <person name="Galperin M.Y."/>
            <person name="Jogler C."/>
        </authorList>
    </citation>
    <scope>NUCLEOTIDE SEQUENCE [LARGE SCALE GENOMIC DNA]</scope>
    <source>
        <strain evidence="2 3">TBK1r</strain>
    </source>
</reference>
<evidence type="ECO:0000313" key="2">
    <source>
        <dbReference type="EMBL" id="QDV82636.1"/>
    </source>
</evidence>
<name>A0ABX5XPT3_9BACT</name>
<dbReference type="EMBL" id="CP036432">
    <property type="protein sequence ID" value="QDV82636.1"/>
    <property type="molecule type" value="Genomic_DNA"/>
</dbReference>